<evidence type="ECO:0000313" key="3">
    <source>
        <dbReference type="Proteomes" id="UP000245802"/>
    </source>
</evidence>
<name>A0A2Z3GZF5_9BACT</name>
<dbReference type="KEGG" id="gog:C1280_06400"/>
<dbReference type="OrthoDB" id="9801841at2"/>
<dbReference type="InterPro" id="IPR001932">
    <property type="entry name" value="PPM-type_phosphatase-like_dom"/>
</dbReference>
<dbReference type="GO" id="GO:0004722">
    <property type="term" value="F:protein serine/threonine phosphatase activity"/>
    <property type="evidence" value="ECO:0007669"/>
    <property type="project" value="InterPro"/>
</dbReference>
<dbReference type="EMBL" id="CP025958">
    <property type="protein sequence ID" value="AWM36686.1"/>
    <property type="molecule type" value="Genomic_DNA"/>
</dbReference>
<dbReference type="Pfam" id="PF00481">
    <property type="entry name" value="PP2C"/>
    <property type="match status" value="1"/>
</dbReference>
<dbReference type="SMART" id="SM00331">
    <property type="entry name" value="PP2C_SIG"/>
    <property type="match status" value="1"/>
</dbReference>
<dbReference type="CDD" id="cd00143">
    <property type="entry name" value="PP2Cc"/>
    <property type="match status" value="1"/>
</dbReference>
<sequence>MAFTLNIGKCSLLGNYRENNEDCVDVKVFPDLIVNIVADGMGGQAAGEIASRKAVDIIPRELRKNVTQHLNPEGVKSTVRRAIVQANEEIMAMGALDKDMKNMGTTVVMAVWRKEKGKDHELFVAGVGDSRCYLVRNRRITQLTVDHSLAQALVEARTISPAEAKDHRFRNVLWKYLGSKEVGEGPDVAVVQLQAGDRLLLCTDGLTGVVSDEDLAAYITNATDMQQCAEGLGQLALDQNSRDNVSCVVIDVAEA</sequence>
<dbReference type="Proteomes" id="UP000245802">
    <property type="component" value="Chromosome"/>
</dbReference>
<dbReference type="PROSITE" id="PS51746">
    <property type="entry name" value="PPM_2"/>
    <property type="match status" value="1"/>
</dbReference>
<dbReference type="SUPFAM" id="SSF81606">
    <property type="entry name" value="PP2C-like"/>
    <property type="match status" value="1"/>
</dbReference>
<proteinExistence type="predicted"/>
<gene>
    <name evidence="2" type="ORF">C1280_06400</name>
</gene>
<accession>A0A2Z3GZF5</accession>
<dbReference type="RefSeq" id="WP_010046564.1">
    <property type="nucleotide sequence ID" value="NZ_CP025958.1"/>
</dbReference>
<evidence type="ECO:0000313" key="2">
    <source>
        <dbReference type="EMBL" id="AWM36686.1"/>
    </source>
</evidence>
<dbReference type="PANTHER" id="PTHR47992">
    <property type="entry name" value="PROTEIN PHOSPHATASE"/>
    <property type="match status" value="1"/>
</dbReference>
<dbReference type="Gene3D" id="3.60.40.10">
    <property type="entry name" value="PPM-type phosphatase domain"/>
    <property type="match status" value="1"/>
</dbReference>
<protein>
    <submittedName>
        <fullName evidence="2">Serine/threonine-protein phosphatase</fullName>
    </submittedName>
</protein>
<evidence type="ECO:0000259" key="1">
    <source>
        <dbReference type="PROSITE" id="PS51746"/>
    </source>
</evidence>
<reference evidence="2 3" key="1">
    <citation type="submission" date="2018-01" db="EMBL/GenBank/DDBJ databases">
        <title>G. obscuriglobus.</title>
        <authorList>
            <person name="Franke J."/>
            <person name="Blomberg W."/>
            <person name="Selmecki A."/>
        </authorList>
    </citation>
    <scope>NUCLEOTIDE SEQUENCE [LARGE SCALE GENOMIC DNA]</scope>
    <source>
        <strain evidence="2 3">DSM 5831</strain>
    </source>
</reference>
<dbReference type="AlphaFoldDB" id="A0A2Z3GZF5"/>
<feature type="domain" description="PPM-type phosphatase" evidence="1">
    <location>
        <begin position="6"/>
        <end position="252"/>
    </location>
</feature>
<dbReference type="SMART" id="SM00332">
    <property type="entry name" value="PP2Cc"/>
    <property type="match status" value="1"/>
</dbReference>
<keyword evidence="3" id="KW-1185">Reference proteome</keyword>
<dbReference type="InterPro" id="IPR036457">
    <property type="entry name" value="PPM-type-like_dom_sf"/>
</dbReference>
<dbReference type="InterPro" id="IPR015655">
    <property type="entry name" value="PP2C"/>
</dbReference>
<organism evidence="2 3">
    <name type="scientific">Gemmata obscuriglobus</name>
    <dbReference type="NCBI Taxonomy" id="114"/>
    <lineage>
        <taxon>Bacteria</taxon>
        <taxon>Pseudomonadati</taxon>
        <taxon>Planctomycetota</taxon>
        <taxon>Planctomycetia</taxon>
        <taxon>Gemmatales</taxon>
        <taxon>Gemmataceae</taxon>
        <taxon>Gemmata</taxon>
    </lineage>
</organism>